<organism evidence="2 3">
    <name type="scientific">Paraprevotella xylaniphila YIT 11841</name>
    <dbReference type="NCBI Taxonomy" id="762982"/>
    <lineage>
        <taxon>Bacteria</taxon>
        <taxon>Pseudomonadati</taxon>
        <taxon>Bacteroidota</taxon>
        <taxon>Bacteroidia</taxon>
        <taxon>Bacteroidales</taxon>
        <taxon>Prevotellaceae</taxon>
        <taxon>Paraprevotella</taxon>
    </lineage>
</organism>
<comment type="caution">
    <text evidence="2">The sequence shown here is derived from an EMBL/GenBank/DDBJ whole genome shotgun (WGS) entry which is preliminary data.</text>
</comment>
<dbReference type="EMBL" id="AFBR01000034">
    <property type="protein sequence ID" value="EGG55005.1"/>
    <property type="molecule type" value="Genomic_DNA"/>
</dbReference>
<gene>
    <name evidence="2" type="ORF">HMPREF9442_01311</name>
</gene>
<dbReference type="eggNOG" id="ENOG5032X69">
    <property type="taxonomic scope" value="Bacteria"/>
</dbReference>
<dbReference type="STRING" id="762982.HMPREF9442_01311"/>
<dbReference type="HOGENOM" id="CLU_458337_0_0_10"/>
<proteinExistence type="predicted"/>
<dbReference type="AlphaFoldDB" id="F3QSZ6"/>
<feature type="chain" id="PRO_5003300588" evidence="1">
    <location>
        <begin position="25"/>
        <end position="598"/>
    </location>
</feature>
<evidence type="ECO:0000256" key="1">
    <source>
        <dbReference type="SAM" id="SignalP"/>
    </source>
</evidence>
<evidence type="ECO:0000313" key="2">
    <source>
        <dbReference type="EMBL" id="EGG55005.1"/>
    </source>
</evidence>
<feature type="signal peptide" evidence="1">
    <location>
        <begin position="1"/>
        <end position="24"/>
    </location>
</feature>
<protein>
    <submittedName>
        <fullName evidence="2">Conserved domain protein</fullName>
    </submittedName>
</protein>
<dbReference type="PROSITE" id="PS51257">
    <property type="entry name" value="PROKAR_LIPOPROTEIN"/>
    <property type="match status" value="1"/>
</dbReference>
<accession>F3QSZ6</accession>
<reference evidence="2 3" key="1">
    <citation type="submission" date="2011-02" db="EMBL/GenBank/DDBJ databases">
        <authorList>
            <person name="Weinstock G."/>
            <person name="Sodergren E."/>
            <person name="Clifton S."/>
            <person name="Fulton L."/>
            <person name="Fulton B."/>
            <person name="Courtney L."/>
            <person name="Fronick C."/>
            <person name="Harrison M."/>
            <person name="Strong C."/>
            <person name="Farmer C."/>
            <person name="Delahaunty K."/>
            <person name="Markovic C."/>
            <person name="Hall O."/>
            <person name="Minx P."/>
            <person name="Tomlinson C."/>
            <person name="Mitreva M."/>
            <person name="Hou S."/>
            <person name="Chen J."/>
            <person name="Wollam A."/>
            <person name="Pepin K.H."/>
            <person name="Johnson M."/>
            <person name="Bhonagiri V."/>
            <person name="Zhang X."/>
            <person name="Suruliraj S."/>
            <person name="Warren W."/>
            <person name="Chinwalla A."/>
            <person name="Mardis E.R."/>
            <person name="Wilson R.K."/>
        </authorList>
    </citation>
    <scope>NUCLEOTIDE SEQUENCE [LARGE SCALE GENOMIC DNA]</scope>
    <source>
        <strain evidence="2 3">YIT 11841</strain>
    </source>
</reference>
<evidence type="ECO:0000313" key="3">
    <source>
        <dbReference type="Proteomes" id="UP000005546"/>
    </source>
</evidence>
<dbReference type="RefSeq" id="WP_008626335.1">
    <property type="nucleotide sequence ID" value="NZ_GL883836.1"/>
</dbReference>
<name>F3QSZ6_9BACT</name>
<keyword evidence="3" id="KW-1185">Reference proteome</keyword>
<dbReference type="OrthoDB" id="1029099at2"/>
<keyword evidence="1" id="KW-0732">Signal</keyword>
<dbReference type="Proteomes" id="UP000005546">
    <property type="component" value="Unassembled WGS sequence"/>
</dbReference>
<sequence length="598" mass="65567">MNKRRLIKASLWTTALSPFFFASCVDDSYDLTKDIDMTITVGGDLSIPGSGTEEFTLEEIMDLEDNSVVKADAQGNYALNKADTTETDVEIDPVHINAPESNPTTTTLYFNTPAATSEEVEAQVNDVTTDFLFSKDDVTTDIVSLTSTDVDFTAYLTLSFSQTSQNVEVITLKKGFSIEMELEGQTQPNGFVFELDNTGNYGIKEGEDQTIEFLQDQEIRKGMTLKIPVYFKRIQNFPDGQGIYEPGHFKLQTHVIANGTATTPGVPAGNIQVDLITDTEVPDITLQSVTGIVDPKIDINVDPITVEGVPDFLKDDVNLDLTNPYIKLRLENGSPADVNLKARMTWTKDGVFNEGFQIGTDLGSTPTDQTITLAGSATSEYYLSRINMENLPAGAKNIVLGDNLYELIRTIPDEIKLTDVEAKALQHDTEVELGNDGAYYEVNTIYELNAPLQFGNELNIVYKDTINDWGGDLEDITIKKAIVEMDALNGIPLNFKLNAQAIDRNGNVYPNVTVNPVKNTIAPGLKLTGENGETATESPIQLEIVCESGDMKDLDGLIVNFTADMEGVNQNATLNKGMTLKLSNIRIRIKDGVTVDLN</sequence>